<dbReference type="GO" id="GO:0034599">
    <property type="term" value="P:cellular response to oxidative stress"/>
    <property type="evidence" value="ECO:0007669"/>
    <property type="project" value="TreeGrafter"/>
</dbReference>
<comment type="function">
    <text evidence="1">Thiol-specific peroxidase that catalyzes the reduction of hydrogen peroxide and organic hydroperoxides to water and alcohols, respectively. Plays a role in cell protection against oxidative stress by detoxifying peroxides and as sensor of hydrogen peroxide-mediated signaling events.</text>
</comment>
<dbReference type="CDD" id="cd02970">
    <property type="entry name" value="PRX_like2"/>
    <property type="match status" value="1"/>
</dbReference>
<evidence type="ECO:0000256" key="8">
    <source>
        <dbReference type="ARBA" id="ARBA00032824"/>
    </source>
</evidence>
<dbReference type="GO" id="GO:0045454">
    <property type="term" value="P:cell redox homeostasis"/>
    <property type="evidence" value="ECO:0007669"/>
    <property type="project" value="TreeGrafter"/>
</dbReference>
<dbReference type="Proteomes" id="UP000323324">
    <property type="component" value="Unassembled WGS sequence"/>
</dbReference>
<reference evidence="14 15" key="1">
    <citation type="submission" date="2019-08" db="EMBL/GenBank/DDBJ databases">
        <title>Genomes of Antarctic Bizionia species.</title>
        <authorList>
            <person name="Bowman J.P."/>
        </authorList>
    </citation>
    <scope>NUCLEOTIDE SEQUENCE [LARGE SCALE GENOMIC DNA]</scope>
    <source>
        <strain evidence="14 15">HFD</strain>
    </source>
</reference>
<dbReference type="GO" id="GO:0008379">
    <property type="term" value="F:thioredoxin peroxidase activity"/>
    <property type="evidence" value="ECO:0007669"/>
    <property type="project" value="TreeGrafter"/>
</dbReference>
<comment type="caution">
    <text evidence="14">The sequence shown here is derived from an EMBL/GenBank/DDBJ whole genome shotgun (WGS) entry which is preliminary data.</text>
</comment>
<proteinExistence type="inferred from homology"/>
<feature type="compositionally biased region" description="Basic and acidic residues" evidence="12">
    <location>
        <begin position="11"/>
        <end position="39"/>
    </location>
</feature>
<dbReference type="Pfam" id="PF00578">
    <property type="entry name" value="AhpC-TSA"/>
    <property type="match status" value="1"/>
</dbReference>
<evidence type="ECO:0000256" key="7">
    <source>
        <dbReference type="ARBA" id="ARBA00023284"/>
    </source>
</evidence>
<evidence type="ECO:0000256" key="6">
    <source>
        <dbReference type="ARBA" id="ARBA00023157"/>
    </source>
</evidence>
<dbReference type="InterPro" id="IPR036249">
    <property type="entry name" value="Thioredoxin-like_sf"/>
</dbReference>
<dbReference type="InterPro" id="IPR000866">
    <property type="entry name" value="AhpC/TSA"/>
</dbReference>
<organism evidence="14 15">
    <name type="scientific">Bizionia saleffrena</name>
    <dbReference type="NCBI Taxonomy" id="291189"/>
    <lineage>
        <taxon>Bacteria</taxon>
        <taxon>Pseudomonadati</taxon>
        <taxon>Bacteroidota</taxon>
        <taxon>Flavobacteriia</taxon>
        <taxon>Flavobacteriales</taxon>
        <taxon>Flavobacteriaceae</taxon>
        <taxon>Bizionia</taxon>
    </lineage>
</organism>
<feature type="domain" description="Thioredoxin" evidence="13">
    <location>
        <begin position="49"/>
        <end position="219"/>
    </location>
</feature>
<dbReference type="AlphaFoldDB" id="A0A8H2LEK5"/>
<comment type="catalytic activity">
    <reaction evidence="11">
        <text>a hydroperoxide + [thioredoxin]-dithiol = an alcohol + [thioredoxin]-disulfide + H2O</text>
        <dbReference type="Rhea" id="RHEA:62620"/>
        <dbReference type="Rhea" id="RHEA-COMP:10698"/>
        <dbReference type="Rhea" id="RHEA-COMP:10700"/>
        <dbReference type="ChEBI" id="CHEBI:15377"/>
        <dbReference type="ChEBI" id="CHEBI:29950"/>
        <dbReference type="ChEBI" id="CHEBI:30879"/>
        <dbReference type="ChEBI" id="CHEBI:35924"/>
        <dbReference type="ChEBI" id="CHEBI:50058"/>
        <dbReference type="EC" id="1.11.1.24"/>
    </reaction>
</comment>
<evidence type="ECO:0000256" key="11">
    <source>
        <dbReference type="ARBA" id="ARBA00049091"/>
    </source>
</evidence>
<sequence>MQNNNRTSLKSKLDEKKENFELKADDNKKRAYKEGQESVEKSGIVSSAKQVGEKAPNFTLNNALGQPVELNNYLKKGNVVLTWYRGGWCPYCNITLHELQQELPNFKANGATLIALTPELPDKSISTAEKHDLEFEVLSDLGNKIAKEYGIVFKLTDEVAEMYNKSFDMNGYNGDKSNELPLAATYIINKSGEIIYAFLDADYRNRAEPSEITAFLKKN</sequence>
<keyword evidence="3" id="KW-0575">Peroxidase</keyword>
<evidence type="ECO:0000313" key="14">
    <source>
        <dbReference type="EMBL" id="TYB74558.1"/>
    </source>
</evidence>
<evidence type="ECO:0000313" key="15">
    <source>
        <dbReference type="Proteomes" id="UP000323324"/>
    </source>
</evidence>
<keyword evidence="15" id="KW-1185">Reference proteome</keyword>
<accession>A0A8H2LEK5</accession>
<evidence type="ECO:0000256" key="10">
    <source>
        <dbReference type="ARBA" id="ARBA00042639"/>
    </source>
</evidence>
<dbReference type="PANTHER" id="PTHR42801:SF7">
    <property type="entry name" value="SLL1159 PROTEIN"/>
    <property type="match status" value="1"/>
</dbReference>
<dbReference type="GO" id="GO:0005737">
    <property type="term" value="C:cytoplasm"/>
    <property type="evidence" value="ECO:0007669"/>
    <property type="project" value="TreeGrafter"/>
</dbReference>
<keyword evidence="6" id="KW-1015">Disulfide bond</keyword>
<keyword evidence="4" id="KW-0049">Antioxidant</keyword>
<evidence type="ECO:0000256" key="3">
    <source>
        <dbReference type="ARBA" id="ARBA00022559"/>
    </source>
</evidence>
<comment type="similarity">
    <text evidence="9">Belongs to the peroxiredoxin family. BCP/PrxQ subfamily.</text>
</comment>
<protein>
    <recommendedName>
        <fullName evidence="2">thioredoxin-dependent peroxiredoxin</fullName>
        <ecNumber evidence="2">1.11.1.24</ecNumber>
    </recommendedName>
    <alternativeName>
        <fullName evidence="8">Thioredoxin peroxidase</fullName>
    </alternativeName>
    <alternativeName>
        <fullName evidence="10">Thioredoxin-dependent peroxiredoxin Bcp</fullName>
    </alternativeName>
</protein>
<evidence type="ECO:0000259" key="13">
    <source>
        <dbReference type="PROSITE" id="PS51352"/>
    </source>
</evidence>
<evidence type="ECO:0000256" key="5">
    <source>
        <dbReference type="ARBA" id="ARBA00023002"/>
    </source>
</evidence>
<evidence type="ECO:0000256" key="1">
    <source>
        <dbReference type="ARBA" id="ARBA00003330"/>
    </source>
</evidence>
<dbReference type="InterPro" id="IPR013766">
    <property type="entry name" value="Thioredoxin_domain"/>
</dbReference>
<dbReference type="PROSITE" id="PS51352">
    <property type="entry name" value="THIOREDOXIN_2"/>
    <property type="match status" value="1"/>
</dbReference>
<dbReference type="EMBL" id="VSKM01000006">
    <property type="protein sequence ID" value="TYB74558.1"/>
    <property type="molecule type" value="Genomic_DNA"/>
</dbReference>
<dbReference type="SUPFAM" id="SSF52833">
    <property type="entry name" value="Thioredoxin-like"/>
    <property type="match status" value="1"/>
</dbReference>
<feature type="compositionally biased region" description="Polar residues" evidence="12">
    <location>
        <begin position="1"/>
        <end position="10"/>
    </location>
</feature>
<keyword evidence="5" id="KW-0560">Oxidoreductase</keyword>
<evidence type="ECO:0000256" key="9">
    <source>
        <dbReference type="ARBA" id="ARBA00038489"/>
    </source>
</evidence>
<dbReference type="EC" id="1.11.1.24" evidence="2"/>
<evidence type="ECO:0000256" key="4">
    <source>
        <dbReference type="ARBA" id="ARBA00022862"/>
    </source>
</evidence>
<feature type="region of interest" description="Disordered" evidence="12">
    <location>
        <begin position="1"/>
        <end position="39"/>
    </location>
</feature>
<keyword evidence="7" id="KW-0676">Redox-active center</keyword>
<evidence type="ECO:0000256" key="2">
    <source>
        <dbReference type="ARBA" id="ARBA00013017"/>
    </source>
</evidence>
<dbReference type="Gene3D" id="3.40.30.10">
    <property type="entry name" value="Glutaredoxin"/>
    <property type="match status" value="1"/>
</dbReference>
<name>A0A8H2LEK5_9FLAO</name>
<dbReference type="InterPro" id="IPR050924">
    <property type="entry name" value="Peroxiredoxin_BCP/PrxQ"/>
</dbReference>
<dbReference type="PANTHER" id="PTHR42801">
    <property type="entry name" value="THIOREDOXIN-DEPENDENT PEROXIDE REDUCTASE"/>
    <property type="match status" value="1"/>
</dbReference>
<evidence type="ECO:0000256" key="12">
    <source>
        <dbReference type="SAM" id="MobiDB-lite"/>
    </source>
</evidence>
<gene>
    <name evidence="14" type="ORF">ES676_07435</name>
</gene>